<dbReference type="SUPFAM" id="SSF55781">
    <property type="entry name" value="GAF domain-like"/>
    <property type="match status" value="1"/>
</dbReference>
<dbReference type="GO" id="GO:0045892">
    <property type="term" value="P:negative regulation of DNA-templated transcription"/>
    <property type="evidence" value="ECO:0007669"/>
    <property type="project" value="TreeGrafter"/>
</dbReference>
<dbReference type="PANTHER" id="PTHR30136:SF35">
    <property type="entry name" value="HTH-TYPE TRANSCRIPTIONAL REGULATOR RV1719"/>
    <property type="match status" value="1"/>
</dbReference>
<dbReference type="Proteomes" id="UP000187085">
    <property type="component" value="Unassembled WGS sequence"/>
</dbReference>
<organism evidence="6 7">
    <name type="scientific">Tersicoccus phoenicis</name>
    <dbReference type="NCBI Taxonomy" id="554083"/>
    <lineage>
        <taxon>Bacteria</taxon>
        <taxon>Bacillati</taxon>
        <taxon>Actinomycetota</taxon>
        <taxon>Actinomycetes</taxon>
        <taxon>Micrococcales</taxon>
        <taxon>Micrococcaceae</taxon>
        <taxon>Tersicoccus</taxon>
    </lineage>
</organism>
<dbReference type="PANTHER" id="PTHR30136">
    <property type="entry name" value="HELIX-TURN-HELIX TRANSCRIPTIONAL REGULATOR, ICLR FAMILY"/>
    <property type="match status" value="1"/>
</dbReference>
<comment type="caution">
    <text evidence="6">The sequence shown here is derived from an EMBL/GenBank/DDBJ whole genome shotgun (WGS) entry which is preliminary data.</text>
</comment>
<proteinExistence type="predicted"/>
<reference evidence="6 7" key="1">
    <citation type="submission" date="2016-12" db="EMBL/GenBank/DDBJ databases">
        <title>Draft genome of Tersicoccus phoenicis 1P05MA.</title>
        <authorList>
            <person name="Nakajima Y."/>
            <person name="Yoshizawa S."/>
            <person name="Nakamura K."/>
            <person name="Ogura Y."/>
            <person name="Hayashi T."/>
            <person name="Kogure K."/>
        </authorList>
    </citation>
    <scope>NUCLEOTIDE SEQUENCE [LARGE SCALE GENOMIC DNA]</scope>
    <source>
        <strain evidence="6 7">1p05MA</strain>
    </source>
</reference>
<evidence type="ECO:0000256" key="3">
    <source>
        <dbReference type="ARBA" id="ARBA00023163"/>
    </source>
</evidence>
<dbReference type="InterPro" id="IPR050707">
    <property type="entry name" value="HTH_MetabolicPath_Reg"/>
</dbReference>
<dbReference type="OrthoDB" id="3734039at2"/>
<dbReference type="PROSITE" id="PS51077">
    <property type="entry name" value="HTH_ICLR"/>
    <property type="match status" value="1"/>
</dbReference>
<evidence type="ECO:0000259" key="4">
    <source>
        <dbReference type="PROSITE" id="PS51077"/>
    </source>
</evidence>
<dbReference type="Gene3D" id="1.10.10.10">
    <property type="entry name" value="Winged helix-like DNA-binding domain superfamily/Winged helix DNA-binding domain"/>
    <property type="match status" value="1"/>
</dbReference>
<dbReference type="AlphaFoldDB" id="A0A1R1LJ95"/>
<name>A0A1R1LJ95_9MICC</name>
<accession>A0A1R1LJ95</accession>
<keyword evidence="3" id="KW-0804">Transcription</keyword>
<dbReference type="InterPro" id="IPR005471">
    <property type="entry name" value="Tscrpt_reg_IclR_N"/>
</dbReference>
<dbReference type="Pfam" id="PF09339">
    <property type="entry name" value="HTH_IclR"/>
    <property type="match status" value="1"/>
</dbReference>
<feature type="domain" description="HTH iclR-type" evidence="4">
    <location>
        <begin position="5"/>
        <end position="67"/>
    </location>
</feature>
<dbReference type="STRING" id="554083.BKD30_02740"/>
<dbReference type="SUPFAM" id="SSF46785">
    <property type="entry name" value="Winged helix' DNA-binding domain"/>
    <property type="match status" value="1"/>
</dbReference>
<evidence type="ECO:0000256" key="2">
    <source>
        <dbReference type="ARBA" id="ARBA00023125"/>
    </source>
</evidence>
<keyword evidence="2" id="KW-0238">DNA-binding</keyword>
<evidence type="ECO:0000256" key="1">
    <source>
        <dbReference type="ARBA" id="ARBA00023015"/>
    </source>
</evidence>
<gene>
    <name evidence="6" type="ORF">BKD30_02740</name>
</gene>
<evidence type="ECO:0000259" key="5">
    <source>
        <dbReference type="PROSITE" id="PS51078"/>
    </source>
</evidence>
<dbReference type="GO" id="GO:0003700">
    <property type="term" value="F:DNA-binding transcription factor activity"/>
    <property type="evidence" value="ECO:0007669"/>
    <property type="project" value="TreeGrafter"/>
</dbReference>
<sequence length="262" mass="28461">MGSKVPAATNTLRLLRFLATRRGPVTAASIATALELPRSSVYHLLAVMTAEGFVTHLPEERLYGLGIAAFELSSAWVRQDPMARLGAPLLHALVDTVGESAHLALLHGRDVVYVVEERAPGRPSLVTEVGVRIPAHLTASGRSMLADLAPAQVRALYPNRAAFSSRRTDRDERTGITSPSRLRAELERTRVRGWAVEEGDVTPDFASVAVAAHDHRGLPVAGLAVTFLSHRIDEERRRGLVVHLRRTADALAARLYGVPRSD</sequence>
<keyword evidence="7" id="KW-1185">Reference proteome</keyword>
<dbReference type="InterPro" id="IPR014757">
    <property type="entry name" value="Tscrpt_reg_IclR_C"/>
</dbReference>
<dbReference type="RefSeq" id="WP_076701653.1">
    <property type="nucleotide sequence ID" value="NZ_MRDE01000016.1"/>
</dbReference>
<feature type="domain" description="IclR-ED" evidence="5">
    <location>
        <begin position="68"/>
        <end position="257"/>
    </location>
</feature>
<dbReference type="Gene3D" id="3.30.450.40">
    <property type="match status" value="1"/>
</dbReference>
<dbReference type="InterPro" id="IPR029016">
    <property type="entry name" value="GAF-like_dom_sf"/>
</dbReference>
<dbReference type="PROSITE" id="PS51078">
    <property type="entry name" value="ICLR_ED"/>
    <property type="match status" value="1"/>
</dbReference>
<dbReference type="InterPro" id="IPR036390">
    <property type="entry name" value="WH_DNA-bd_sf"/>
</dbReference>
<keyword evidence="1" id="KW-0805">Transcription regulation</keyword>
<evidence type="ECO:0000313" key="7">
    <source>
        <dbReference type="Proteomes" id="UP000187085"/>
    </source>
</evidence>
<dbReference type="InterPro" id="IPR036388">
    <property type="entry name" value="WH-like_DNA-bd_sf"/>
</dbReference>
<dbReference type="Pfam" id="PF01614">
    <property type="entry name" value="IclR_C"/>
    <property type="match status" value="1"/>
</dbReference>
<evidence type="ECO:0000313" key="6">
    <source>
        <dbReference type="EMBL" id="OMH27589.1"/>
    </source>
</evidence>
<dbReference type="GO" id="GO:0003677">
    <property type="term" value="F:DNA binding"/>
    <property type="evidence" value="ECO:0007669"/>
    <property type="project" value="UniProtKB-KW"/>
</dbReference>
<dbReference type="SMART" id="SM00346">
    <property type="entry name" value="HTH_ICLR"/>
    <property type="match status" value="1"/>
</dbReference>
<protein>
    <submittedName>
        <fullName evidence="6">IclR family transcriptional regulator</fullName>
    </submittedName>
</protein>
<dbReference type="EMBL" id="MRDE01000016">
    <property type="protein sequence ID" value="OMH27589.1"/>
    <property type="molecule type" value="Genomic_DNA"/>
</dbReference>